<evidence type="ECO:0000259" key="1">
    <source>
        <dbReference type="Pfam" id="PF08268"/>
    </source>
</evidence>
<gene>
    <name evidence="2" type="ORF">A2U01_0003036</name>
</gene>
<name>A0A392M4I7_9FABA</name>
<evidence type="ECO:0000313" key="3">
    <source>
        <dbReference type="Proteomes" id="UP000265520"/>
    </source>
</evidence>
<proteinExistence type="predicted"/>
<organism evidence="2 3">
    <name type="scientific">Trifolium medium</name>
    <dbReference type="NCBI Taxonomy" id="97028"/>
    <lineage>
        <taxon>Eukaryota</taxon>
        <taxon>Viridiplantae</taxon>
        <taxon>Streptophyta</taxon>
        <taxon>Embryophyta</taxon>
        <taxon>Tracheophyta</taxon>
        <taxon>Spermatophyta</taxon>
        <taxon>Magnoliopsida</taxon>
        <taxon>eudicotyledons</taxon>
        <taxon>Gunneridae</taxon>
        <taxon>Pentapetalae</taxon>
        <taxon>rosids</taxon>
        <taxon>fabids</taxon>
        <taxon>Fabales</taxon>
        <taxon>Fabaceae</taxon>
        <taxon>Papilionoideae</taxon>
        <taxon>50 kb inversion clade</taxon>
        <taxon>NPAAA clade</taxon>
        <taxon>Hologalegina</taxon>
        <taxon>IRL clade</taxon>
        <taxon>Trifolieae</taxon>
        <taxon>Trifolium</taxon>
    </lineage>
</organism>
<dbReference type="InterPro" id="IPR017451">
    <property type="entry name" value="F-box-assoc_interact_dom"/>
</dbReference>
<dbReference type="Pfam" id="PF08268">
    <property type="entry name" value="FBA_3"/>
    <property type="match status" value="1"/>
</dbReference>
<evidence type="ECO:0000313" key="2">
    <source>
        <dbReference type="EMBL" id="MCH82235.1"/>
    </source>
</evidence>
<comment type="caution">
    <text evidence="2">The sequence shown here is derived from an EMBL/GenBank/DDBJ whole genome shotgun (WGS) entry which is preliminary data.</text>
</comment>
<dbReference type="NCBIfam" id="TIGR01640">
    <property type="entry name" value="F_box_assoc_1"/>
    <property type="match status" value="1"/>
</dbReference>
<protein>
    <submittedName>
        <fullName evidence="2">F-box protein</fullName>
    </submittedName>
</protein>
<reference evidence="2 3" key="1">
    <citation type="journal article" date="2018" name="Front. Plant Sci.">
        <title>Red Clover (Trifolium pratense) and Zigzag Clover (T. medium) - A Picture of Genomic Similarities and Differences.</title>
        <authorList>
            <person name="Dluhosova J."/>
            <person name="Istvanek J."/>
            <person name="Nedelnik J."/>
            <person name="Repkova J."/>
        </authorList>
    </citation>
    <scope>NUCLEOTIDE SEQUENCE [LARGE SCALE GENOMIC DNA]</scope>
    <source>
        <strain evidence="3">cv. 10/8</strain>
        <tissue evidence="2">Leaf</tissue>
    </source>
</reference>
<dbReference type="EMBL" id="LXQA010003391">
    <property type="protein sequence ID" value="MCH82235.1"/>
    <property type="molecule type" value="Genomic_DNA"/>
</dbReference>
<dbReference type="InterPro" id="IPR013187">
    <property type="entry name" value="F-box-assoc_dom_typ3"/>
</dbReference>
<feature type="domain" description="F-box associated beta-propeller type 3" evidence="1">
    <location>
        <begin position="2"/>
        <end position="141"/>
    </location>
</feature>
<sequence length="187" mass="21291">MWKEIEATHIPYTSAIDEMPKLGLLFSGAIHWIAYRDDLPEDVIVAFDLMERKLVEMHLPEEFDSELDYSGLWVFGEFLSLWTLNYYDSNDSVQIWVMKEYKVHSSWTKTLVLSLDGNRIDAHYFSLICSTKSGDIIGTNNHGTILGKCNDKGQLLEYHSYCNNPGGSEVALYVDSLLSLPANDEQA</sequence>
<dbReference type="Proteomes" id="UP000265520">
    <property type="component" value="Unassembled WGS sequence"/>
</dbReference>
<accession>A0A392M4I7</accession>
<keyword evidence="3" id="KW-1185">Reference proteome</keyword>
<dbReference type="AlphaFoldDB" id="A0A392M4I7"/>